<dbReference type="AlphaFoldDB" id="A0A2Z4AEG5"/>
<accession>A0A2Z4AEG5</accession>
<comment type="similarity">
    <text evidence="2 6">Belongs to the class-III pyridoxal-phosphate-dependent aminotransferase family.</text>
</comment>
<dbReference type="Gene3D" id="3.40.640.10">
    <property type="entry name" value="Type I PLP-dependent aspartate aminotransferase-like (Major domain)"/>
    <property type="match status" value="1"/>
</dbReference>
<dbReference type="InterPro" id="IPR015422">
    <property type="entry name" value="PyrdxlP-dep_Trfase_small"/>
</dbReference>
<dbReference type="PANTHER" id="PTHR43094:SF1">
    <property type="entry name" value="AMINOTRANSFERASE CLASS-III"/>
    <property type="match status" value="1"/>
</dbReference>
<organism evidence="7 8">
    <name type="scientific">Candidatus Moanibacter tarae</name>
    <dbReference type="NCBI Taxonomy" id="2200854"/>
    <lineage>
        <taxon>Bacteria</taxon>
        <taxon>Pseudomonadati</taxon>
        <taxon>Verrucomicrobiota</taxon>
        <taxon>Opitutia</taxon>
        <taxon>Puniceicoccales</taxon>
        <taxon>Puniceicoccales incertae sedis</taxon>
        <taxon>Candidatus Moanibacter</taxon>
    </lineage>
</organism>
<dbReference type="KEGG" id="mtar:DF168_01030"/>
<dbReference type="PANTHER" id="PTHR43094">
    <property type="entry name" value="AMINOTRANSFERASE"/>
    <property type="match status" value="1"/>
</dbReference>
<evidence type="ECO:0000256" key="1">
    <source>
        <dbReference type="ARBA" id="ARBA00001933"/>
    </source>
</evidence>
<proteinExistence type="inferred from homology"/>
<name>A0A2Z4AEG5_9BACT</name>
<dbReference type="Proteomes" id="UP000247465">
    <property type="component" value="Chromosome"/>
</dbReference>
<evidence type="ECO:0000256" key="5">
    <source>
        <dbReference type="ARBA" id="ARBA00022898"/>
    </source>
</evidence>
<dbReference type="PROSITE" id="PS00600">
    <property type="entry name" value="AA_TRANSFER_CLASS_3"/>
    <property type="match status" value="1"/>
</dbReference>
<evidence type="ECO:0000313" key="7">
    <source>
        <dbReference type="EMBL" id="AWT59835.1"/>
    </source>
</evidence>
<dbReference type="FunFam" id="3.40.640.10:FF:000014">
    <property type="entry name" value="Adenosylmethionine-8-amino-7-oxononanoate aminotransferase, probable"/>
    <property type="match status" value="1"/>
</dbReference>
<dbReference type="EC" id="2.6.1.-" evidence="7"/>
<evidence type="ECO:0000256" key="3">
    <source>
        <dbReference type="ARBA" id="ARBA00022576"/>
    </source>
</evidence>
<dbReference type="Gene3D" id="3.90.1150.10">
    <property type="entry name" value="Aspartate Aminotransferase, domain 1"/>
    <property type="match status" value="1"/>
</dbReference>
<keyword evidence="3 7" id="KW-0032">Aminotransferase</keyword>
<keyword evidence="4 7" id="KW-0808">Transferase</keyword>
<gene>
    <name evidence="7" type="ORF">DF168_01030</name>
</gene>
<dbReference type="EMBL" id="CP029803">
    <property type="protein sequence ID" value="AWT59835.1"/>
    <property type="molecule type" value="Genomic_DNA"/>
</dbReference>
<evidence type="ECO:0000256" key="6">
    <source>
        <dbReference type="RuleBase" id="RU003560"/>
    </source>
</evidence>
<comment type="cofactor">
    <cofactor evidence="1">
        <name>pyridoxal 5'-phosphate</name>
        <dbReference type="ChEBI" id="CHEBI:597326"/>
    </cofactor>
</comment>
<dbReference type="GO" id="GO:0030170">
    <property type="term" value="F:pyridoxal phosphate binding"/>
    <property type="evidence" value="ECO:0007669"/>
    <property type="project" value="InterPro"/>
</dbReference>
<dbReference type="InterPro" id="IPR015424">
    <property type="entry name" value="PyrdxlP-dep_Trfase"/>
</dbReference>
<evidence type="ECO:0000256" key="2">
    <source>
        <dbReference type="ARBA" id="ARBA00008954"/>
    </source>
</evidence>
<dbReference type="InterPro" id="IPR005814">
    <property type="entry name" value="Aminotrans_3"/>
</dbReference>
<keyword evidence="5 6" id="KW-0663">Pyridoxal phosphate</keyword>
<dbReference type="Pfam" id="PF00202">
    <property type="entry name" value="Aminotran_3"/>
    <property type="match status" value="1"/>
</dbReference>
<evidence type="ECO:0000256" key="4">
    <source>
        <dbReference type="ARBA" id="ARBA00022679"/>
    </source>
</evidence>
<dbReference type="InterPro" id="IPR015421">
    <property type="entry name" value="PyrdxlP-dep_Trfase_major"/>
</dbReference>
<dbReference type="GO" id="GO:0005829">
    <property type="term" value="C:cytosol"/>
    <property type="evidence" value="ECO:0007669"/>
    <property type="project" value="TreeGrafter"/>
</dbReference>
<dbReference type="CDD" id="cd00610">
    <property type="entry name" value="OAT_like"/>
    <property type="match status" value="1"/>
</dbReference>
<protein>
    <submittedName>
        <fullName evidence="7">Putative aminotransferase</fullName>
        <ecNumber evidence="7">2.6.1.-</ecNumber>
    </submittedName>
</protein>
<dbReference type="InterPro" id="IPR049704">
    <property type="entry name" value="Aminotrans_3_PPA_site"/>
</dbReference>
<evidence type="ECO:0000313" key="8">
    <source>
        <dbReference type="Proteomes" id="UP000247465"/>
    </source>
</evidence>
<dbReference type="GO" id="GO:0008483">
    <property type="term" value="F:transaminase activity"/>
    <property type="evidence" value="ECO:0007669"/>
    <property type="project" value="UniProtKB-KW"/>
</dbReference>
<dbReference type="SUPFAM" id="SSF53383">
    <property type="entry name" value="PLP-dependent transferases"/>
    <property type="match status" value="1"/>
</dbReference>
<reference evidence="7 8" key="1">
    <citation type="submission" date="2018-06" db="EMBL/GenBank/DDBJ databases">
        <title>Draft Genome Sequence of a Novel Marine Bacterium Related to the Verrucomicrobia.</title>
        <authorList>
            <person name="Vosseberg J."/>
            <person name="Martijn J."/>
            <person name="Ettema T.J.G."/>
        </authorList>
    </citation>
    <scope>NUCLEOTIDE SEQUENCE [LARGE SCALE GENOMIC DNA]</scope>
    <source>
        <strain evidence="7">TARA_B100001123</strain>
    </source>
</reference>
<sequence>MASNKDLKYCRIRHGSDKQKEKLGNVRMSEAKSALFHRDPAYEYPVIVRGEGIYLFDDSGKRYIDGGAGATNVTLGHSRRRIVEAMAEQADTLAYVFSTNFANQPAIELAERIASIAPGDLNHVYFVSGGSEGIESSLKMVRVYHQQRGNPNKQKVIARWRSYHGGTIGALSLTGMPWLRRNFDSWLLPFPHIETCYPYRCKYQGCLGECNLSCADELERTILETGPENVAAFISEPVGMAGVGALAPPPDYFPRIREICDKYDVLLIMDEVISGFGRTGKFFAIEHWDVIPDLIVFGKGASGGYSPLGGVLFRSKINEALKETCSSFPHIFTYVNNPVSARAGLEVLDIIEEEHLVEHVSKISGYLFERAELLKSHPIVGEIRGKGLLFCLELVKDRTTKEPFPAAFEVSRRLHKSLMHKGLSCIVVGSAPEWKSGDDIRLAPPFSITRDQVEEIVGILDEGLLELQQELSVL</sequence>